<feature type="transmembrane region" description="Helical" evidence="6">
    <location>
        <begin position="110"/>
        <end position="129"/>
    </location>
</feature>
<evidence type="ECO:0000256" key="4">
    <source>
        <dbReference type="ARBA" id="ARBA00023136"/>
    </source>
</evidence>
<feature type="transmembrane region" description="Helical" evidence="6">
    <location>
        <begin position="227"/>
        <end position="245"/>
    </location>
</feature>
<dbReference type="EMBL" id="QEKV01000005">
    <property type="protein sequence ID" value="PVY94392.1"/>
    <property type="molecule type" value="Genomic_DNA"/>
</dbReference>
<evidence type="ECO:0000256" key="5">
    <source>
        <dbReference type="ARBA" id="ARBA00049660"/>
    </source>
</evidence>
<gene>
    <name evidence="7" type="ORF">C7381_10598</name>
</gene>
<comment type="similarity">
    <text evidence="5">Belongs to the FNT transporter (TC 1.A.16) family.</text>
</comment>
<dbReference type="RefSeq" id="WP_116480171.1">
    <property type="nucleotide sequence ID" value="NZ_QEKV01000005.1"/>
</dbReference>
<dbReference type="InterPro" id="IPR024002">
    <property type="entry name" value="For/NO2_transpt_CS"/>
</dbReference>
<name>A0A2U1E3H9_9FIRM</name>
<proteinExistence type="inferred from homology"/>
<dbReference type="GO" id="GO:0005886">
    <property type="term" value="C:plasma membrane"/>
    <property type="evidence" value="ECO:0007669"/>
    <property type="project" value="TreeGrafter"/>
</dbReference>
<evidence type="ECO:0000256" key="3">
    <source>
        <dbReference type="ARBA" id="ARBA00022989"/>
    </source>
</evidence>
<keyword evidence="8" id="KW-1185">Reference proteome</keyword>
<keyword evidence="3 6" id="KW-1133">Transmembrane helix</keyword>
<protein>
    <submittedName>
        <fullName evidence="7">Formate/nitrite transporter</fullName>
    </submittedName>
</protein>
<accession>A0A2U1E3H9</accession>
<dbReference type="Gene3D" id="1.20.1080.10">
    <property type="entry name" value="Glycerol uptake facilitator protein"/>
    <property type="match status" value="1"/>
</dbReference>
<feature type="transmembrane region" description="Helical" evidence="6">
    <location>
        <begin position="182"/>
        <end position="207"/>
    </location>
</feature>
<keyword evidence="2 6" id="KW-0812">Transmembrane</keyword>
<evidence type="ECO:0000256" key="6">
    <source>
        <dbReference type="SAM" id="Phobius"/>
    </source>
</evidence>
<feature type="transmembrane region" description="Helical" evidence="6">
    <location>
        <begin position="31"/>
        <end position="50"/>
    </location>
</feature>
<evidence type="ECO:0000313" key="7">
    <source>
        <dbReference type="EMBL" id="PVY94392.1"/>
    </source>
</evidence>
<feature type="transmembrane region" description="Helical" evidence="6">
    <location>
        <begin position="62"/>
        <end position="89"/>
    </location>
</feature>
<reference evidence="7 8" key="1">
    <citation type="submission" date="2018-04" db="EMBL/GenBank/DDBJ databases">
        <title>Genomic Encyclopedia of Type Strains, Phase IV (KMG-IV): sequencing the most valuable type-strain genomes for metagenomic binning, comparative biology and taxonomic classification.</title>
        <authorList>
            <person name="Goeker M."/>
        </authorList>
    </citation>
    <scope>NUCLEOTIDE SEQUENCE [LARGE SCALE GENOMIC DNA]</scope>
    <source>
        <strain evidence="7 8">DSM 20705</strain>
    </source>
</reference>
<evidence type="ECO:0000313" key="8">
    <source>
        <dbReference type="Proteomes" id="UP000245793"/>
    </source>
</evidence>
<comment type="subcellular location">
    <subcellularLocation>
        <location evidence="1">Membrane</location>
        <topology evidence="1">Multi-pass membrane protein</topology>
    </subcellularLocation>
</comment>
<dbReference type="AlphaFoldDB" id="A0A2U1E3H9"/>
<dbReference type="PANTHER" id="PTHR30520">
    <property type="entry name" value="FORMATE TRANSPORTER-RELATED"/>
    <property type="match status" value="1"/>
</dbReference>
<dbReference type="InterPro" id="IPR023271">
    <property type="entry name" value="Aquaporin-like"/>
</dbReference>
<comment type="caution">
    <text evidence="7">The sequence shown here is derived from an EMBL/GenBank/DDBJ whole genome shotgun (WGS) entry which is preliminary data.</text>
</comment>
<dbReference type="Pfam" id="PF01226">
    <property type="entry name" value="Form_Nir_trans"/>
    <property type="match status" value="1"/>
</dbReference>
<dbReference type="PROSITE" id="PS01005">
    <property type="entry name" value="FORMATE_NITRITE_TP_1"/>
    <property type="match status" value="1"/>
</dbReference>
<dbReference type="GO" id="GO:0015499">
    <property type="term" value="F:formate transmembrane transporter activity"/>
    <property type="evidence" value="ECO:0007669"/>
    <property type="project" value="TreeGrafter"/>
</dbReference>
<evidence type="ECO:0000256" key="2">
    <source>
        <dbReference type="ARBA" id="ARBA00022692"/>
    </source>
</evidence>
<sequence length="251" mass="27240">MKDLRTPAEITDFVSDLSVKKATYKPTTTRILASFAGMFIAIGGAASSKINVLMADSPFKSIAAALSFTIGIVLVLIAGGELFTGNILISVGFLDKKINIKQVLTNWLRVWCWNFVGAIFFSLLTYVVIKGNPKDVEFFQNILLKKTSLGFFYAMISGILCNILVCLSVWMSFATSEGPGKFLLSAFPVFIFVLLGYEHVVANMFYITTAYLSGGSVPILTTIVNSFIPVTIGNIIGGCIIGSAYKTAYKN</sequence>
<dbReference type="PANTHER" id="PTHR30520:SF6">
    <property type="entry name" value="FORMATE_NITRATE FAMILY TRANSPORTER (EUROFUNG)"/>
    <property type="match status" value="1"/>
</dbReference>
<feature type="transmembrane region" description="Helical" evidence="6">
    <location>
        <begin position="149"/>
        <end position="170"/>
    </location>
</feature>
<evidence type="ECO:0000256" key="1">
    <source>
        <dbReference type="ARBA" id="ARBA00004141"/>
    </source>
</evidence>
<dbReference type="InterPro" id="IPR000292">
    <property type="entry name" value="For/NO2_transpt"/>
</dbReference>
<dbReference type="Proteomes" id="UP000245793">
    <property type="component" value="Unassembled WGS sequence"/>
</dbReference>
<keyword evidence="4 6" id="KW-0472">Membrane</keyword>
<organism evidence="7 8">
    <name type="scientific">Ezakiella coagulans</name>
    <dbReference type="NCBI Taxonomy" id="46507"/>
    <lineage>
        <taxon>Bacteria</taxon>
        <taxon>Bacillati</taxon>
        <taxon>Bacillota</taxon>
        <taxon>Tissierellia</taxon>
        <taxon>Ezakiella</taxon>
    </lineage>
</organism>